<dbReference type="GO" id="GO:0006537">
    <property type="term" value="P:glutamate biosynthetic process"/>
    <property type="evidence" value="ECO:0007669"/>
    <property type="project" value="TreeGrafter"/>
</dbReference>
<evidence type="ECO:0000256" key="4">
    <source>
        <dbReference type="ARBA" id="ARBA00022801"/>
    </source>
</evidence>
<dbReference type="RefSeq" id="WP_099471732.1">
    <property type="nucleotide sequence ID" value="NZ_CAXBMK010000005.1"/>
</dbReference>
<dbReference type="NCBIfam" id="NF002133">
    <property type="entry name" value="PRK00971.1-2"/>
    <property type="match status" value="1"/>
</dbReference>
<sequence>MNYQAVLNYISEFIQPEFGKGKVADYIPSLANIPPTKFGMAIHMVDGQTYKVGDAEENFSIQSISKLFVLQLVMRHMGDMVWTKVGKEPSGDPFNSLVLLEHENGIPRNPFINAGALATTDMLMSTTQDASLLIRNYLKFISMNPAIESDPLVAQSELETSHVNHALAHLMKSYGVIENDVGALIEVYCQHCAISMNCVDLAAAILPLADKGYSAVCGETILPERNAKRLNAVMLTCGTYDSVGSFAYRVGLPAKSGVGGGIVAVVPGKMSIAVWSPELDKFGNSYVGTAALEQFTSLTHCSIF</sequence>
<feature type="binding site" evidence="6">
    <location>
        <position position="164"/>
    </location>
    <ligand>
        <name>substrate</name>
    </ligand>
</feature>
<dbReference type="EMBL" id="PDEM01000009">
    <property type="protein sequence ID" value="PHZ86148.1"/>
    <property type="molecule type" value="Genomic_DNA"/>
</dbReference>
<feature type="binding site" evidence="6">
    <location>
        <position position="258"/>
    </location>
    <ligand>
        <name>substrate</name>
    </ligand>
</feature>
<reference evidence="7 8" key="1">
    <citation type="submission" date="2017-10" db="EMBL/GenBank/DDBJ databases">
        <title>Frigbacter circumglobatus gen. nov. sp. nov., isolated from sediment cultured in situ.</title>
        <authorList>
            <person name="Zhao Z."/>
        </authorList>
    </citation>
    <scope>NUCLEOTIDE SEQUENCE [LARGE SCALE GENOMIC DNA]</scope>
    <source>
        <strain evidence="7 8">ZYL</strain>
    </source>
</reference>
<dbReference type="HAMAP" id="MF_00313">
    <property type="entry name" value="Glutaminase"/>
    <property type="match status" value="1"/>
</dbReference>
<feature type="binding site" evidence="6">
    <location>
        <position position="240"/>
    </location>
    <ligand>
        <name>substrate</name>
    </ligand>
</feature>
<evidence type="ECO:0000256" key="3">
    <source>
        <dbReference type="ARBA" id="ARBA00012918"/>
    </source>
</evidence>
<keyword evidence="8" id="KW-1185">Reference proteome</keyword>
<comment type="subunit">
    <text evidence="2 6">Homotetramer.</text>
</comment>
<keyword evidence="6" id="KW-0007">Acetylation</keyword>
<protein>
    <recommendedName>
        <fullName evidence="3 6">Glutaminase</fullName>
        <ecNumber evidence="3 6">3.5.1.2</ecNumber>
    </recommendedName>
</protein>
<evidence type="ECO:0000256" key="2">
    <source>
        <dbReference type="ARBA" id="ARBA00011881"/>
    </source>
</evidence>
<dbReference type="Pfam" id="PF04960">
    <property type="entry name" value="Glutaminase"/>
    <property type="match status" value="1"/>
</dbReference>
<evidence type="ECO:0000313" key="7">
    <source>
        <dbReference type="EMBL" id="PHZ86148.1"/>
    </source>
</evidence>
<dbReference type="NCBIfam" id="TIGR03814">
    <property type="entry name" value="Gln_ase"/>
    <property type="match status" value="1"/>
</dbReference>
<feature type="binding site" evidence="6">
    <location>
        <position position="157"/>
    </location>
    <ligand>
        <name>substrate</name>
    </ligand>
</feature>
<dbReference type="EC" id="3.5.1.2" evidence="3 6"/>
<comment type="caution">
    <text evidence="7">The sequence shown here is derived from an EMBL/GenBank/DDBJ whole genome shotgun (WGS) entry which is preliminary data.</text>
</comment>
<accession>A0A2G4YUZ2</accession>
<dbReference type="InParanoid" id="A0A2G4YUZ2"/>
<evidence type="ECO:0000256" key="5">
    <source>
        <dbReference type="ARBA" id="ARBA00049534"/>
    </source>
</evidence>
<dbReference type="NCBIfam" id="NF002132">
    <property type="entry name" value="PRK00971.1-1"/>
    <property type="match status" value="1"/>
</dbReference>
<feature type="binding site" evidence="6">
    <location>
        <position position="63"/>
    </location>
    <ligand>
        <name>substrate</name>
    </ligand>
</feature>
<feature type="binding site" evidence="6">
    <location>
        <position position="188"/>
    </location>
    <ligand>
        <name>substrate</name>
    </ligand>
</feature>
<dbReference type="PANTHER" id="PTHR12544">
    <property type="entry name" value="GLUTAMINASE"/>
    <property type="match status" value="1"/>
</dbReference>
<gene>
    <name evidence="6" type="primary">glsA</name>
    <name evidence="7" type="ORF">CRD36_05615</name>
</gene>
<evidence type="ECO:0000256" key="1">
    <source>
        <dbReference type="ARBA" id="ARBA00011076"/>
    </source>
</evidence>
<keyword evidence="4 6" id="KW-0378">Hydrolase</keyword>
<dbReference type="FunCoup" id="A0A2G4YUZ2">
    <property type="interactions" value="167"/>
</dbReference>
<dbReference type="AlphaFoldDB" id="A0A2G4YUZ2"/>
<dbReference type="FunFam" id="3.40.710.10:FF:000005">
    <property type="entry name" value="Glutaminase"/>
    <property type="match status" value="1"/>
</dbReference>
<dbReference type="GO" id="GO:0006543">
    <property type="term" value="P:L-glutamine catabolic process"/>
    <property type="evidence" value="ECO:0007669"/>
    <property type="project" value="TreeGrafter"/>
</dbReference>
<feature type="binding site" evidence="6">
    <location>
        <position position="113"/>
    </location>
    <ligand>
        <name>substrate</name>
    </ligand>
</feature>
<dbReference type="Proteomes" id="UP000229730">
    <property type="component" value="Unassembled WGS sequence"/>
</dbReference>
<evidence type="ECO:0000256" key="6">
    <source>
        <dbReference type="HAMAP-Rule" id="MF_00313"/>
    </source>
</evidence>
<dbReference type="PANTHER" id="PTHR12544:SF29">
    <property type="entry name" value="GLUTAMINASE"/>
    <property type="match status" value="1"/>
</dbReference>
<evidence type="ECO:0000313" key="8">
    <source>
        <dbReference type="Proteomes" id="UP000229730"/>
    </source>
</evidence>
<comment type="similarity">
    <text evidence="1 6">Belongs to the glutaminase family.</text>
</comment>
<dbReference type="SUPFAM" id="SSF56601">
    <property type="entry name" value="beta-lactamase/transpeptidase-like"/>
    <property type="match status" value="1"/>
</dbReference>
<dbReference type="Gene3D" id="3.40.710.10">
    <property type="entry name" value="DD-peptidase/beta-lactamase superfamily"/>
    <property type="match status" value="1"/>
</dbReference>
<dbReference type="GO" id="GO:0004359">
    <property type="term" value="F:glutaminase activity"/>
    <property type="evidence" value="ECO:0007669"/>
    <property type="project" value="UniProtKB-UniRule"/>
</dbReference>
<dbReference type="InterPro" id="IPR012338">
    <property type="entry name" value="Beta-lactam/transpept-like"/>
</dbReference>
<name>A0A2G4YUZ2_9PROT</name>
<organism evidence="7 8">
    <name type="scientific">Paremcibacter congregatus</name>
    <dbReference type="NCBI Taxonomy" id="2043170"/>
    <lineage>
        <taxon>Bacteria</taxon>
        <taxon>Pseudomonadati</taxon>
        <taxon>Pseudomonadota</taxon>
        <taxon>Alphaproteobacteria</taxon>
        <taxon>Emcibacterales</taxon>
        <taxon>Emcibacteraceae</taxon>
        <taxon>Paremcibacter</taxon>
    </lineage>
</organism>
<comment type="catalytic activity">
    <reaction evidence="5 6">
        <text>L-glutamine + H2O = L-glutamate + NH4(+)</text>
        <dbReference type="Rhea" id="RHEA:15889"/>
        <dbReference type="ChEBI" id="CHEBI:15377"/>
        <dbReference type="ChEBI" id="CHEBI:28938"/>
        <dbReference type="ChEBI" id="CHEBI:29985"/>
        <dbReference type="ChEBI" id="CHEBI:58359"/>
        <dbReference type="EC" id="3.5.1.2"/>
    </reaction>
</comment>
<proteinExistence type="inferred from homology"/>
<dbReference type="InterPro" id="IPR015868">
    <property type="entry name" value="Glutaminase"/>
</dbReference>
<dbReference type="OrthoDB" id="9788822at2"/>